<dbReference type="SUPFAM" id="SSF52540">
    <property type="entry name" value="P-loop containing nucleoside triphosphate hydrolases"/>
    <property type="match status" value="1"/>
</dbReference>
<dbReference type="InterPro" id="IPR008921">
    <property type="entry name" value="DNA_pol3_clamp-load_cplx_C"/>
</dbReference>
<keyword evidence="9" id="KW-1185">Reference proteome</keyword>
<dbReference type="GO" id="GO:0005663">
    <property type="term" value="C:DNA replication factor C complex"/>
    <property type="evidence" value="ECO:0007669"/>
    <property type="project" value="TreeGrafter"/>
</dbReference>
<dbReference type="EMBL" id="CP119063">
    <property type="protein sequence ID" value="WEL38045.1"/>
    <property type="molecule type" value="Genomic_DNA"/>
</dbReference>
<evidence type="ECO:0000256" key="4">
    <source>
        <dbReference type="ARBA" id="ARBA00022840"/>
    </source>
</evidence>
<evidence type="ECO:0000256" key="3">
    <source>
        <dbReference type="ARBA" id="ARBA00022741"/>
    </source>
</evidence>
<evidence type="ECO:0000259" key="5">
    <source>
        <dbReference type="SMART" id="SM00382"/>
    </source>
</evidence>
<dbReference type="PANTHER" id="PTHR11669">
    <property type="entry name" value="REPLICATION FACTOR C / DNA POLYMERASE III GAMMA-TAU SUBUNIT"/>
    <property type="match status" value="1"/>
</dbReference>
<proteinExistence type="inferred from homology"/>
<dbReference type="SUPFAM" id="SSF48019">
    <property type="entry name" value="post-AAA+ oligomerization domain-like"/>
    <property type="match status" value="1"/>
</dbReference>
<reference evidence="6" key="1">
    <citation type="submission" date="2021-05" db="EMBL/GenBank/DDBJ databases">
        <title>Encephalitozoon hellem ATCC 50604 Complete Genome.</title>
        <authorList>
            <person name="Mascarenhas dos Santos A.C."/>
            <person name="Julian A.T."/>
            <person name="Pombert J.-F."/>
        </authorList>
    </citation>
    <scope>NUCLEOTIDE SEQUENCE</scope>
    <source>
        <strain evidence="6">ATCC 50604</strain>
    </source>
</reference>
<dbReference type="InterPro" id="IPR003959">
    <property type="entry name" value="ATPase_AAA_core"/>
</dbReference>
<dbReference type="CDD" id="cd00009">
    <property type="entry name" value="AAA"/>
    <property type="match status" value="1"/>
</dbReference>
<dbReference type="SMART" id="SM00382">
    <property type="entry name" value="AAA"/>
    <property type="match status" value="1"/>
</dbReference>
<dbReference type="AlphaFoldDB" id="A0A9Q9C716"/>
<keyword evidence="2" id="KW-0235">DNA replication</keyword>
<dbReference type="GO" id="GO:0003689">
    <property type="term" value="F:DNA clamp loader activity"/>
    <property type="evidence" value="ECO:0007669"/>
    <property type="project" value="TreeGrafter"/>
</dbReference>
<dbReference type="GO" id="GO:0016887">
    <property type="term" value="F:ATP hydrolysis activity"/>
    <property type="evidence" value="ECO:0007669"/>
    <property type="project" value="InterPro"/>
</dbReference>
<keyword evidence="3" id="KW-0547">Nucleotide-binding</keyword>
<keyword evidence="4" id="KW-0067">ATP-binding</keyword>
<evidence type="ECO:0000256" key="1">
    <source>
        <dbReference type="ARBA" id="ARBA00005378"/>
    </source>
</evidence>
<dbReference type="GO" id="GO:0003677">
    <property type="term" value="F:DNA binding"/>
    <property type="evidence" value="ECO:0007669"/>
    <property type="project" value="InterPro"/>
</dbReference>
<reference evidence="7 9" key="2">
    <citation type="submission" date="2023-02" db="EMBL/GenBank/DDBJ databases">
        <title>Encephalitozoon hellem ATCC 50451 complete genome.</title>
        <authorList>
            <person name="Mascarenhas dos Santos A.C."/>
            <person name="Julian A.T."/>
            <person name="Pombert J.-F."/>
        </authorList>
    </citation>
    <scope>NUCLEOTIDE SEQUENCE [LARGE SCALE GENOMIC DNA]</scope>
    <source>
        <strain evidence="7 9">ATCC 50451</strain>
    </source>
</reference>
<accession>A0A9Q9C716</accession>
<evidence type="ECO:0000313" key="7">
    <source>
        <dbReference type="EMBL" id="WEL38045.1"/>
    </source>
</evidence>
<gene>
    <name evidence="6" type="ORF">GPU96_02g03020</name>
    <name evidence="7" type="ORF">PFJ87_02g00830</name>
</gene>
<feature type="domain" description="AAA+ ATPase" evidence="5">
    <location>
        <begin position="32"/>
        <end position="147"/>
    </location>
</feature>
<dbReference type="Gene3D" id="3.40.50.300">
    <property type="entry name" value="P-loop containing nucleotide triphosphate hydrolases"/>
    <property type="match status" value="1"/>
</dbReference>
<dbReference type="Proteomes" id="UP001059546">
    <property type="component" value="Chromosome II"/>
</dbReference>
<dbReference type="GO" id="GO:0031391">
    <property type="term" value="C:Elg1 RFC-like complex"/>
    <property type="evidence" value="ECO:0007669"/>
    <property type="project" value="UniProtKB-ARBA"/>
</dbReference>
<evidence type="ECO:0000313" key="8">
    <source>
        <dbReference type="Proteomes" id="UP001059546"/>
    </source>
</evidence>
<dbReference type="Proteomes" id="UP001217963">
    <property type="component" value="Chromosome II"/>
</dbReference>
<sequence>MLWTEKYRPKSADMFEGPEHLKNILRRQGGRGHPNLLLYGPPGTGKTTFAHLLATRKLELNASDERGISVIREKIKVYASTLDKDKTIILDECENLTSDAQHCLRRVIEDSVNTRFIFITNYPSKIIGPLRSRLVSVKFSLMENKVLEDIGAQEGLSYDKELYRRLFRLCGNDLRKAINVLQGISPLSNFCIEEAVGAIPQGVIDAFWNTSKPEVMEYAKGFLREGYSALQLIRQLAGSCKGSDAQSAEFHLELSLLEEKSISGCSDELVLYNLLGRKIEIFGAR</sequence>
<dbReference type="InterPro" id="IPR027417">
    <property type="entry name" value="P-loop_NTPase"/>
</dbReference>
<evidence type="ECO:0000313" key="9">
    <source>
        <dbReference type="Proteomes" id="UP001217963"/>
    </source>
</evidence>
<evidence type="ECO:0000256" key="2">
    <source>
        <dbReference type="ARBA" id="ARBA00022705"/>
    </source>
</evidence>
<dbReference type="PANTHER" id="PTHR11669:SF20">
    <property type="entry name" value="REPLICATION FACTOR C SUBUNIT 4"/>
    <property type="match status" value="1"/>
</dbReference>
<evidence type="ECO:0000313" key="6">
    <source>
        <dbReference type="EMBL" id="UTX42590.1"/>
    </source>
</evidence>
<organism evidence="6 8">
    <name type="scientific">Encephalitozoon hellem</name>
    <name type="common">Microsporidian parasite</name>
    <dbReference type="NCBI Taxonomy" id="27973"/>
    <lineage>
        <taxon>Eukaryota</taxon>
        <taxon>Fungi</taxon>
        <taxon>Fungi incertae sedis</taxon>
        <taxon>Microsporidia</taxon>
        <taxon>Unikaryonidae</taxon>
        <taxon>Encephalitozoon</taxon>
    </lineage>
</organism>
<dbReference type="InterPro" id="IPR050238">
    <property type="entry name" value="DNA_Rep/Repair_Clamp_Loader"/>
</dbReference>
<name>A0A9Q9C716_ENCHE</name>
<dbReference type="InterPro" id="IPR003593">
    <property type="entry name" value="AAA+_ATPase"/>
</dbReference>
<dbReference type="GO" id="GO:0005524">
    <property type="term" value="F:ATP binding"/>
    <property type="evidence" value="ECO:0007669"/>
    <property type="project" value="UniProtKB-KW"/>
</dbReference>
<protein>
    <submittedName>
        <fullName evidence="7">Replication factor C small subunit</fullName>
    </submittedName>
    <submittedName>
        <fullName evidence="6">Replication factor C subunit</fullName>
    </submittedName>
</protein>
<dbReference type="OrthoDB" id="4199794at2759"/>
<dbReference type="Pfam" id="PF00004">
    <property type="entry name" value="AAA"/>
    <property type="match status" value="1"/>
</dbReference>
<dbReference type="GO" id="GO:0006281">
    <property type="term" value="P:DNA repair"/>
    <property type="evidence" value="ECO:0007669"/>
    <property type="project" value="TreeGrafter"/>
</dbReference>
<comment type="similarity">
    <text evidence="1">Belongs to the activator 1 small subunits family.</text>
</comment>
<dbReference type="GO" id="GO:0006271">
    <property type="term" value="P:DNA strand elongation involved in DNA replication"/>
    <property type="evidence" value="ECO:0007669"/>
    <property type="project" value="UniProtKB-ARBA"/>
</dbReference>
<dbReference type="Gene3D" id="1.10.8.60">
    <property type="match status" value="1"/>
</dbReference>
<dbReference type="EMBL" id="CP075148">
    <property type="protein sequence ID" value="UTX42590.1"/>
    <property type="molecule type" value="Genomic_DNA"/>
</dbReference>